<dbReference type="RefSeq" id="WP_346158137.1">
    <property type="nucleotide sequence ID" value="NZ_BAAATE010000074.1"/>
</dbReference>
<feature type="signal peptide" evidence="1">
    <location>
        <begin position="1"/>
        <end position="20"/>
    </location>
</feature>
<gene>
    <name evidence="2" type="ORF">GCM10010412_099910</name>
</gene>
<protein>
    <recommendedName>
        <fullName evidence="4">Copper chaperone PCu(A)C</fullName>
    </recommendedName>
</protein>
<evidence type="ECO:0000256" key="1">
    <source>
        <dbReference type="SAM" id="SignalP"/>
    </source>
</evidence>
<keyword evidence="3" id="KW-1185">Reference proteome</keyword>
<sequence>MIRKLATGLLATVLFATACAPEPEMTPTEFYNPNFGVANGIKNGLLLRNAFIVGGRAGAPLQPDAHAPLYVTMINQRAETDTLVSVSATQLFTQARVHGGMVDIRPNDPAGGGPKPQAILAGLTRQLRSGSFVDIDFTFQRAGQLRLQVPVLPPTQWRTQPPVRPFPSS</sequence>
<dbReference type="InterPro" id="IPR007410">
    <property type="entry name" value="LpqE-like"/>
</dbReference>
<comment type="caution">
    <text evidence="2">The sequence shown here is derived from an EMBL/GenBank/DDBJ whole genome shotgun (WGS) entry which is preliminary data.</text>
</comment>
<organism evidence="2 3">
    <name type="scientific">Nonomuraea recticatena</name>
    <dbReference type="NCBI Taxonomy" id="46178"/>
    <lineage>
        <taxon>Bacteria</taxon>
        <taxon>Bacillati</taxon>
        <taxon>Actinomycetota</taxon>
        <taxon>Actinomycetes</taxon>
        <taxon>Streptosporangiales</taxon>
        <taxon>Streptosporangiaceae</taxon>
        <taxon>Nonomuraea</taxon>
    </lineage>
</organism>
<dbReference type="Gene3D" id="2.60.40.1890">
    <property type="entry name" value="PCu(A)C copper chaperone"/>
    <property type="match status" value="1"/>
</dbReference>
<name>A0ABP6FXG1_9ACTN</name>
<dbReference type="InterPro" id="IPR036182">
    <property type="entry name" value="PCuAC_sf"/>
</dbReference>
<accession>A0ABP6FXG1</accession>
<evidence type="ECO:0000313" key="3">
    <source>
        <dbReference type="Proteomes" id="UP001501666"/>
    </source>
</evidence>
<dbReference type="EMBL" id="BAAATE010000074">
    <property type="protein sequence ID" value="GAA2701947.1"/>
    <property type="molecule type" value="Genomic_DNA"/>
</dbReference>
<evidence type="ECO:0008006" key="4">
    <source>
        <dbReference type="Google" id="ProtNLM"/>
    </source>
</evidence>
<dbReference type="Proteomes" id="UP001501666">
    <property type="component" value="Unassembled WGS sequence"/>
</dbReference>
<proteinExistence type="predicted"/>
<keyword evidence="1" id="KW-0732">Signal</keyword>
<dbReference type="Pfam" id="PF04314">
    <property type="entry name" value="PCuAC"/>
    <property type="match status" value="1"/>
</dbReference>
<reference evidence="3" key="1">
    <citation type="journal article" date="2019" name="Int. J. Syst. Evol. Microbiol.">
        <title>The Global Catalogue of Microorganisms (GCM) 10K type strain sequencing project: providing services to taxonomists for standard genome sequencing and annotation.</title>
        <authorList>
            <consortium name="The Broad Institute Genomics Platform"/>
            <consortium name="The Broad Institute Genome Sequencing Center for Infectious Disease"/>
            <person name="Wu L."/>
            <person name="Ma J."/>
        </authorList>
    </citation>
    <scope>NUCLEOTIDE SEQUENCE [LARGE SCALE GENOMIC DNA]</scope>
    <source>
        <strain evidence="3">JCM 6835</strain>
    </source>
</reference>
<feature type="chain" id="PRO_5046610810" description="Copper chaperone PCu(A)C" evidence="1">
    <location>
        <begin position="21"/>
        <end position="169"/>
    </location>
</feature>
<dbReference type="PROSITE" id="PS51257">
    <property type="entry name" value="PROKAR_LIPOPROTEIN"/>
    <property type="match status" value="1"/>
</dbReference>
<evidence type="ECO:0000313" key="2">
    <source>
        <dbReference type="EMBL" id="GAA2701947.1"/>
    </source>
</evidence>
<dbReference type="SUPFAM" id="SSF110087">
    <property type="entry name" value="DR1885-like metal-binding protein"/>
    <property type="match status" value="1"/>
</dbReference>